<dbReference type="EMBL" id="LZMT01000009">
    <property type="protein sequence ID" value="OBX65493.1"/>
    <property type="molecule type" value="Genomic_DNA"/>
</dbReference>
<feature type="transmembrane region" description="Helical" evidence="6">
    <location>
        <begin position="47"/>
        <end position="70"/>
    </location>
</feature>
<dbReference type="CDD" id="cd01118">
    <property type="entry name" value="ArsB_permease"/>
    <property type="match status" value="1"/>
</dbReference>
<accession>A0A1B8Q715</accession>
<dbReference type="NCBIfam" id="TIGR00935">
    <property type="entry name" value="2a45"/>
    <property type="match status" value="1"/>
</dbReference>
<reference evidence="7" key="1">
    <citation type="submission" date="2016-06" db="EMBL/GenBank/DDBJ databases">
        <title>Draft genome of Moraxella osloensis CCUG 67237.</title>
        <authorList>
            <person name="Salva-Serra F."/>
            <person name="Engstrom-Jakobsson H."/>
            <person name="Thorell K."/>
            <person name="Gonzales-Siles L."/>
            <person name="Karlsson R."/>
            <person name="Boulund F."/>
            <person name="Engstrand L."/>
            <person name="Kristiansson E."/>
            <person name="Moore E."/>
        </authorList>
    </citation>
    <scope>NUCLEOTIDE SEQUENCE [LARGE SCALE GENOMIC DNA]</scope>
    <source>
        <strain evidence="7">CCUG 67237</strain>
    </source>
</reference>
<organism evidence="7">
    <name type="scientific">Faucicola osloensis</name>
    <name type="common">Moraxella osloensis</name>
    <dbReference type="NCBI Taxonomy" id="34062"/>
    <lineage>
        <taxon>Bacteria</taxon>
        <taxon>Pseudomonadati</taxon>
        <taxon>Pseudomonadota</taxon>
        <taxon>Gammaproteobacteria</taxon>
        <taxon>Moraxellales</taxon>
        <taxon>Moraxellaceae</taxon>
        <taxon>Faucicola</taxon>
    </lineage>
</organism>
<evidence type="ECO:0000256" key="6">
    <source>
        <dbReference type="RuleBase" id="RU004993"/>
    </source>
</evidence>
<feature type="transmembrane region" description="Helical" evidence="6">
    <location>
        <begin position="138"/>
        <end position="160"/>
    </location>
</feature>
<dbReference type="GO" id="GO:0046685">
    <property type="term" value="P:response to arsenic-containing substance"/>
    <property type="evidence" value="ECO:0007669"/>
    <property type="project" value="UniProtKB-KW"/>
</dbReference>
<keyword evidence="2" id="KW-1003">Cell membrane</keyword>
<keyword evidence="4 6" id="KW-1133">Transmembrane helix</keyword>
<dbReference type="PRINTS" id="PR00758">
    <property type="entry name" value="ARSENICPUMP"/>
</dbReference>
<evidence type="ECO:0000256" key="4">
    <source>
        <dbReference type="ARBA" id="ARBA00022989"/>
    </source>
</evidence>
<evidence type="ECO:0000313" key="7">
    <source>
        <dbReference type="EMBL" id="OBX65493.1"/>
    </source>
</evidence>
<comment type="caution">
    <text evidence="6">Lacks conserved residue(s) required for the propagation of feature annotation.</text>
</comment>
<dbReference type="Pfam" id="PF02040">
    <property type="entry name" value="ArsB"/>
    <property type="match status" value="1"/>
</dbReference>
<keyword evidence="3 6" id="KW-0812">Transmembrane</keyword>
<evidence type="ECO:0000256" key="3">
    <source>
        <dbReference type="ARBA" id="ARBA00022692"/>
    </source>
</evidence>
<comment type="subcellular location">
    <subcellularLocation>
        <location evidence="1 6">Cell membrane</location>
        <topology evidence="1 6">Multi-pass membrane protein</topology>
    </subcellularLocation>
</comment>
<keyword evidence="6" id="KW-0813">Transport</keyword>
<feature type="transmembrane region" description="Helical" evidence="6">
    <location>
        <begin position="402"/>
        <end position="426"/>
    </location>
</feature>
<feature type="transmembrane region" description="Helical" evidence="6">
    <location>
        <begin position="363"/>
        <end position="390"/>
    </location>
</feature>
<dbReference type="InterPro" id="IPR000802">
    <property type="entry name" value="Arsenical_pump_ArsB"/>
</dbReference>
<comment type="similarity">
    <text evidence="6">Belongs to the ArsB family.</text>
</comment>
<sequence length="430" mass="45939">MITALLIFLVTLIFVIWQPKGLGIGWTASIGAGIALLLGVITVADIPVVWNIVWNATFAFIAIIIISLLLDEAGFFRYIALHVARLAKGSGNRLFAFIVLLGAVVSALFANDGVALILTPIVIAILTTLRFSPATTLAFIMTAGFIADTASIPLVVSNLVNIVSADFFKIPFTDYAKVMIPVNVVAVVTSLLVLYGFYHKDIPTVYALDLIESSQSAIVDKNTFIMGWVVLALLLLGFFVLEPIGVPISFIAGVGALVLLVVAKMGKKITVLPIVKNAPWQVVIFSLGMYLVVYGLKNAGLTDYLAHELSQLANHGMMTATVGTGLLSAGLSSVMNNMPTVLIQALAIDEATIHDPMIKQAMIYANVIGCDLGTKITPIGSLATLLWLHVLASKNITVSWGYYIKVGIILTLPVLVATLVALAIWLPIIQ</sequence>
<evidence type="ECO:0000256" key="2">
    <source>
        <dbReference type="ARBA" id="ARBA00022475"/>
    </source>
</evidence>
<protein>
    <recommendedName>
        <fullName evidence="6">Arsenical pump membrane protein</fullName>
    </recommendedName>
</protein>
<feature type="transmembrane region" description="Helical" evidence="6">
    <location>
        <begin position="247"/>
        <end position="266"/>
    </location>
</feature>
<evidence type="ECO:0000256" key="1">
    <source>
        <dbReference type="ARBA" id="ARBA00004651"/>
    </source>
</evidence>
<comment type="function">
    <text evidence="6">Involved in arsenical resistance. Thought to form the channel of an arsenite pump.</text>
</comment>
<feature type="transmembrane region" description="Helical" evidence="6">
    <location>
        <begin position="180"/>
        <end position="198"/>
    </location>
</feature>
<feature type="transmembrane region" description="Helical" evidence="6">
    <location>
        <begin position="316"/>
        <end position="334"/>
    </location>
</feature>
<keyword evidence="5 6" id="KW-0472">Membrane</keyword>
<dbReference type="GO" id="GO:0008490">
    <property type="term" value="F:arsenite secondary active transmembrane transporter activity"/>
    <property type="evidence" value="ECO:0007669"/>
    <property type="project" value="TreeGrafter"/>
</dbReference>
<dbReference type="GO" id="GO:0005886">
    <property type="term" value="C:plasma membrane"/>
    <property type="evidence" value="ECO:0007669"/>
    <property type="project" value="UniProtKB-SubCell"/>
</dbReference>
<feature type="transmembrane region" description="Helical" evidence="6">
    <location>
        <begin position="91"/>
        <end position="109"/>
    </location>
</feature>
<feature type="transmembrane region" description="Helical" evidence="6">
    <location>
        <begin position="223"/>
        <end position="241"/>
    </location>
</feature>
<feature type="transmembrane region" description="Helical" evidence="6">
    <location>
        <begin position="278"/>
        <end position="296"/>
    </location>
</feature>
<comment type="caution">
    <text evidence="7">The sequence shown here is derived from an EMBL/GenBank/DDBJ whole genome shotgun (WGS) entry which is preliminary data.</text>
</comment>
<dbReference type="PANTHER" id="PTHR43302:SF5">
    <property type="entry name" value="TRANSPORTER ARSB-RELATED"/>
    <property type="match status" value="1"/>
</dbReference>
<name>A0A1B8Q715_FAUOS</name>
<dbReference type="PANTHER" id="PTHR43302">
    <property type="entry name" value="TRANSPORTER ARSB-RELATED"/>
    <property type="match status" value="1"/>
</dbReference>
<keyword evidence="6" id="KW-0059">Arsenical resistance</keyword>
<dbReference type="NCBIfam" id="NF011980">
    <property type="entry name" value="PRK15445.1"/>
    <property type="match status" value="1"/>
</dbReference>
<feature type="transmembrane region" description="Helical" evidence="6">
    <location>
        <begin position="115"/>
        <end position="131"/>
    </location>
</feature>
<dbReference type="AlphaFoldDB" id="A0A1B8Q715"/>
<proteinExistence type="inferred from homology"/>
<dbReference type="GO" id="GO:0042960">
    <property type="term" value="F:antimonite secondary active transmembrane transporter activity"/>
    <property type="evidence" value="ECO:0007669"/>
    <property type="project" value="TreeGrafter"/>
</dbReference>
<gene>
    <name evidence="7" type="ORF">A9299_08535</name>
</gene>
<evidence type="ECO:0000256" key="5">
    <source>
        <dbReference type="ARBA" id="ARBA00023136"/>
    </source>
</evidence>